<dbReference type="EMBL" id="JBEZFP010000014">
    <property type="protein sequence ID" value="MEU8133412.1"/>
    <property type="molecule type" value="Genomic_DNA"/>
</dbReference>
<dbReference type="RefSeq" id="WP_358350848.1">
    <property type="nucleotide sequence ID" value="NZ_JBEZFP010000014.1"/>
</dbReference>
<evidence type="ECO:0000313" key="2">
    <source>
        <dbReference type="Proteomes" id="UP001551482"/>
    </source>
</evidence>
<comment type="caution">
    <text evidence="1">The sequence shown here is derived from an EMBL/GenBank/DDBJ whole genome shotgun (WGS) entry which is preliminary data.</text>
</comment>
<gene>
    <name evidence="1" type="ORF">AB0C36_07885</name>
</gene>
<sequence>MGIHPSAARHAQLRLALALREFAQDDMGEPMPPVAEALVEAGAGDYPLLVDHAHESGFSLCLGEPPMTTAQLLVRRGLVAALTLVGDRQRWLLPTPMDPMGAWLAAAELHGMVVVEILPPGTWPVYGRGCSERERVRRFNARLRLATENAAVLHGAATLVGDT</sequence>
<name>A0ABV3DCD0_9ACTN</name>
<proteinExistence type="predicted"/>
<organism evidence="1 2">
    <name type="scientific">Streptodolium elevatio</name>
    <dbReference type="NCBI Taxonomy" id="3157996"/>
    <lineage>
        <taxon>Bacteria</taxon>
        <taxon>Bacillati</taxon>
        <taxon>Actinomycetota</taxon>
        <taxon>Actinomycetes</taxon>
        <taxon>Kitasatosporales</taxon>
        <taxon>Streptomycetaceae</taxon>
        <taxon>Streptodolium</taxon>
    </lineage>
</organism>
<accession>A0ABV3DCD0</accession>
<reference evidence="1 2" key="1">
    <citation type="submission" date="2024-06" db="EMBL/GenBank/DDBJ databases">
        <title>The Natural Products Discovery Center: Release of the First 8490 Sequenced Strains for Exploring Actinobacteria Biosynthetic Diversity.</title>
        <authorList>
            <person name="Kalkreuter E."/>
            <person name="Kautsar S.A."/>
            <person name="Yang D."/>
            <person name="Bader C.D."/>
            <person name="Teijaro C.N."/>
            <person name="Fluegel L."/>
            <person name="Davis C.M."/>
            <person name="Simpson J.R."/>
            <person name="Lauterbach L."/>
            <person name="Steele A.D."/>
            <person name="Gui C."/>
            <person name="Meng S."/>
            <person name="Li G."/>
            <person name="Viehrig K."/>
            <person name="Ye F."/>
            <person name="Su P."/>
            <person name="Kiefer A.F."/>
            <person name="Nichols A."/>
            <person name="Cepeda A.J."/>
            <person name="Yan W."/>
            <person name="Fan B."/>
            <person name="Jiang Y."/>
            <person name="Adhikari A."/>
            <person name="Zheng C.-J."/>
            <person name="Schuster L."/>
            <person name="Cowan T.M."/>
            <person name="Smanski M.J."/>
            <person name="Chevrette M.G."/>
            <person name="De Carvalho L.P.S."/>
            <person name="Shen B."/>
        </authorList>
    </citation>
    <scope>NUCLEOTIDE SEQUENCE [LARGE SCALE GENOMIC DNA]</scope>
    <source>
        <strain evidence="1 2">NPDC048946</strain>
    </source>
</reference>
<dbReference type="Proteomes" id="UP001551482">
    <property type="component" value="Unassembled WGS sequence"/>
</dbReference>
<keyword evidence="2" id="KW-1185">Reference proteome</keyword>
<protein>
    <submittedName>
        <fullName evidence="1">Uncharacterized protein</fullName>
    </submittedName>
</protein>
<evidence type="ECO:0000313" key="1">
    <source>
        <dbReference type="EMBL" id="MEU8133412.1"/>
    </source>
</evidence>